<sequence length="111" mass="12707">MGLKKVNWKRRKKRRQDEEKKPAKTYRVTERRPQRAKHDKKNPISISPSSPDATDRFEPAHNSNGKKSRRQQSVTWITAARSVAGGDWLYGFVIVRIGSAPLDIARIARIG</sequence>
<reference evidence="2" key="1">
    <citation type="submission" date="2020-08" db="EMBL/GenBank/DDBJ databases">
        <title>Genome sequencing and assembly of the red palm weevil Rhynchophorus ferrugineus.</title>
        <authorList>
            <person name="Dias G.B."/>
            <person name="Bergman C.M."/>
            <person name="Manee M."/>
        </authorList>
    </citation>
    <scope>NUCLEOTIDE SEQUENCE</scope>
    <source>
        <strain evidence="2">AA-2017</strain>
        <tissue evidence="2">Whole larva</tissue>
    </source>
</reference>
<accession>A0A834HLP5</accession>
<dbReference type="EMBL" id="JAACXV010023969">
    <property type="protein sequence ID" value="KAF7262777.1"/>
    <property type="molecule type" value="Genomic_DNA"/>
</dbReference>
<feature type="compositionally biased region" description="Basic residues" evidence="1">
    <location>
        <begin position="1"/>
        <end position="14"/>
    </location>
</feature>
<gene>
    <name evidence="2" type="ORF">GWI33_004134</name>
</gene>
<keyword evidence="3" id="KW-1185">Reference proteome</keyword>
<proteinExistence type="predicted"/>
<evidence type="ECO:0000313" key="3">
    <source>
        <dbReference type="Proteomes" id="UP000625711"/>
    </source>
</evidence>
<name>A0A834HLP5_RHYFE</name>
<dbReference type="AlphaFoldDB" id="A0A834HLP5"/>
<protein>
    <submittedName>
        <fullName evidence="2">Uncharacterized protein</fullName>
    </submittedName>
</protein>
<feature type="region of interest" description="Disordered" evidence="1">
    <location>
        <begin position="1"/>
        <end position="73"/>
    </location>
</feature>
<organism evidence="2 3">
    <name type="scientific">Rhynchophorus ferrugineus</name>
    <name type="common">Red palm weevil</name>
    <name type="synonym">Curculio ferrugineus</name>
    <dbReference type="NCBI Taxonomy" id="354439"/>
    <lineage>
        <taxon>Eukaryota</taxon>
        <taxon>Metazoa</taxon>
        <taxon>Ecdysozoa</taxon>
        <taxon>Arthropoda</taxon>
        <taxon>Hexapoda</taxon>
        <taxon>Insecta</taxon>
        <taxon>Pterygota</taxon>
        <taxon>Neoptera</taxon>
        <taxon>Endopterygota</taxon>
        <taxon>Coleoptera</taxon>
        <taxon>Polyphaga</taxon>
        <taxon>Cucujiformia</taxon>
        <taxon>Curculionidae</taxon>
        <taxon>Dryophthorinae</taxon>
        <taxon>Rhynchophorus</taxon>
    </lineage>
</organism>
<comment type="caution">
    <text evidence="2">The sequence shown here is derived from an EMBL/GenBank/DDBJ whole genome shotgun (WGS) entry which is preliminary data.</text>
</comment>
<feature type="compositionally biased region" description="Basic and acidic residues" evidence="1">
    <location>
        <begin position="15"/>
        <end position="33"/>
    </location>
</feature>
<dbReference type="Proteomes" id="UP000625711">
    <property type="component" value="Unassembled WGS sequence"/>
</dbReference>
<evidence type="ECO:0000256" key="1">
    <source>
        <dbReference type="SAM" id="MobiDB-lite"/>
    </source>
</evidence>
<evidence type="ECO:0000313" key="2">
    <source>
        <dbReference type="EMBL" id="KAF7262777.1"/>
    </source>
</evidence>